<evidence type="ECO:0000313" key="1">
    <source>
        <dbReference type="EMBL" id="CAK7932572.1"/>
    </source>
</evidence>
<protein>
    <submittedName>
        <fullName evidence="1">Uncharacterized protein</fullName>
    </submittedName>
</protein>
<name>A0AAV1UFV7_9STRA</name>
<dbReference type="PANTHER" id="PTHR36535:SF1">
    <property type="entry name" value="DUF1772 DOMAIN-CONTAINING PROTEIN"/>
    <property type="match status" value="1"/>
</dbReference>
<gene>
    <name evidence="1" type="ORF">PM001_LOCUS17722</name>
</gene>
<reference evidence="1" key="1">
    <citation type="submission" date="2024-01" db="EMBL/GenBank/DDBJ databases">
        <authorList>
            <person name="Webb A."/>
        </authorList>
    </citation>
    <scope>NUCLEOTIDE SEQUENCE</scope>
    <source>
        <strain evidence="1">Pm1</strain>
    </source>
</reference>
<comment type="caution">
    <text evidence="1">The sequence shown here is derived from an EMBL/GenBank/DDBJ whole genome shotgun (WGS) entry which is preliminary data.</text>
</comment>
<accession>A0AAV1UFV7</accession>
<organism evidence="1 2">
    <name type="scientific">Peronospora matthiolae</name>
    <dbReference type="NCBI Taxonomy" id="2874970"/>
    <lineage>
        <taxon>Eukaryota</taxon>
        <taxon>Sar</taxon>
        <taxon>Stramenopiles</taxon>
        <taxon>Oomycota</taxon>
        <taxon>Peronosporomycetes</taxon>
        <taxon>Peronosporales</taxon>
        <taxon>Peronosporaceae</taxon>
        <taxon>Peronospora</taxon>
    </lineage>
</organism>
<evidence type="ECO:0000313" key="2">
    <source>
        <dbReference type="Proteomes" id="UP001162060"/>
    </source>
</evidence>
<dbReference type="EMBL" id="CAKLBY020000190">
    <property type="protein sequence ID" value="CAK7932572.1"/>
    <property type="molecule type" value="Genomic_DNA"/>
</dbReference>
<dbReference type="PANTHER" id="PTHR36535">
    <property type="entry name" value="YALI0E30327P"/>
    <property type="match status" value="1"/>
</dbReference>
<proteinExistence type="predicted"/>
<dbReference type="Proteomes" id="UP001162060">
    <property type="component" value="Unassembled WGS sequence"/>
</dbReference>
<dbReference type="AlphaFoldDB" id="A0AAV1UFV7"/>
<sequence>MRAYLIAKAHEQADLIPNNSTQSTLQRVQLPTPVLFDDYYTSSMWIVDEIQCLHALIVRSIRRLLNVLSATASEARLEVASLLHKYHCLLFQDAPTKAHKAMVGFSRWLADVLAGTNSEGAGGVPTHSEKAWLALKQQYLNNLGGQGAFAFDKATTVQLLKTACEYYMACCDRLQKVNSGLVSQLAELKTQLQRTLISAYESQHALEREREVSALQARHLVTALQTRDHLLLPRSRCEHPVRLHQQTVFDVAGTVSLAPQDVSEQASACESSFNISEHDKELEVATLDQEEEVMSPRLGVDRHVLPERQEALPGQQEWECATSPVAMYELSLNSTDWDYKQLTELRSSGEKHGRWYSYALRTLNNARKQKKHLKTQACGADGRPVNMFTASAVCKEANTNEFTQLVSTRVPAEDGEDKTWYRRTLQQLTNERQHRLSHRYRADSFCSTISIVD</sequence>